<evidence type="ECO:0000256" key="1">
    <source>
        <dbReference type="ARBA" id="ARBA00023224"/>
    </source>
</evidence>
<dbReference type="GO" id="GO:0006935">
    <property type="term" value="P:chemotaxis"/>
    <property type="evidence" value="ECO:0007669"/>
    <property type="project" value="InterPro"/>
</dbReference>
<name>A0AAF0FR28_9EURY</name>
<dbReference type="Proteomes" id="UP001218895">
    <property type="component" value="Chromosome"/>
</dbReference>
<evidence type="ECO:0000256" key="2">
    <source>
        <dbReference type="ARBA" id="ARBA00029447"/>
    </source>
</evidence>
<dbReference type="KEGG" id="manq:L1994_09850"/>
<keyword evidence="1 3" id="KW-0807">Transducer</keyword>
<comment type="similarity">
    <text evidence="2">Belongs to the methyl-accepting chemotaxis (MCP) protein family.</text>
</comment>
<evidence type="ECO:0000256" key="3">
    <source>
        <dbReference type="PROSITE-ProRule" id="PRU00284"/>
    </source>
</evidence>
<dbReference type="GO" id="GO:0016020">
    <property type="term" value="C:membrane"/>
    <property type="evidence" value="ECO:0007669"/>
    <property type="project" value="InterPro"/>
</dbReference>
<dbReference type="SUPFAM" id="SSF58104">
    <property type="entry name" value="Methyl-accepting chemotaxis protein (MCP) signaling domain"/>
    <property type="match status" value="2"/>
</dbReference>
<accession>A0AAF0FR28</accession>
<keyword evidence="6" id="KW-1185">Reference proteome</keyword>
<dbReference type="PRINTS" id="PR00260">
    <property type="entry name" value="CHEMTRNSDUCR"/>
</dbReference>
<feature type="domain" description="Methyl-accepting transducer" evidence="4">
    <location>
        <begin position="255"/>
        <end position="491"/>
    </location>
</feature>
<dbReference type="GO" id="GO:0007165">
    <property type="term" value="P:signal transduction"/>
    <property type="evidence" value="ECO:0007669"/>
    <property type="project" value="UniProtKB-KW"/>
</dbReference>
<dbReference type="InterPro" id="IPR004090">
    <property type="entry name" value="Chemotax_Me-accpt_rcpt"/>
</dbReference>
<dbReference type="SMART" id="SM00283">
    <property type="entry name" value="MA"/>
    <property type="match status" value="1"/>
</dbReference>
<dbReference type="Gene3D" id="1.10.287.950">
    <property type="entry name" value="Methyl-accepting chemotaxis protein"/>
    <property type="match status" value="1"/>
</dbReference>
<dbReference type="InterPro" id="IPR003660">
    <property type="entry name" value="HAMP_dom"/>
</dbReference>
<dbReference type="Pfam" id="PF00015">
    <property type="entry name" value="MCPsignal"/>
    <property type="match status" value="1"/>
</dbReference>
<dbReference type="PANTHER" id="PTHR32089:SF112">
    <property type="entry name" value="LYSOZYME-LIKE PROTEIN-RELATED"/>
    <property type="match status" value="1"/>
</dbReference>
<dbReference type="GO" id="GO:0004888">
    <property type="term" value="F:transmembrane signaling receptor activity"/>
    <property type="evidence" value="ECO:0007669"/>
    <property type="project" value="InterPro"/>
</dbReference>
<dbReference type="GeneID" id="79950702"/>
<dbReference type="EMBL" id="CP091092">
    <property type="protein sequence ID" value="WFN36436.1"/>
    <property type="molecule type" value="Genomic_DNA"/>
</dbReference>
<evidence type="ECO:0000313" key="6">
    <source>
        <dbReference type="Proteomes" id="UP001218895"/>
    </source>
</evidence>
<protein>
    <submittedName>
        <fullName evidence="5">Methyl-accepting chemotaxis protein</fullName>
    </submittedName>
</protein>
<gene>
    <name evidence="5" type="ORF">L1994_09850</name>
</gene>
<dbReference type="PANTHER" id="PTHR32089">
    <property type="entry name" value="METHYL-ACCEPTING CHEMOTAXIS PROTEIN MCPB"/>
    <property type="match status" value="1"/>
</dbReference>
<dbReference type="PROSITE" id="PS50111">
    <property type="entry name" value="CHEMOTAXIS_TRANSDUC_2"/>
    <property type="match status" value="1"/>
</dbReference>
<dbReference type="RefSeq" id="WP_278099272.1">
    <property type="nucleotide sequence ID" value="NZ_CP091092.1"/>
</dbReference>
<proteinExistence type="inferred from homology"/>
<organism evidence="5 6">
    <name type="scientific">Methanomicrobium antiquum</name>
    <dbReference type="NCBI Taxonomy" id="487686"/>
    <lineage>
        <taxon>Archaea</taxon>
        <taxon>Methanobacteriati</taxon>
        <taxon>Methanobacteriota</taxon>
        <taxon>Stenosarchaea group</taxon>
        <taxon>Methanomicrobia</taxon>
        <taxon>Methanomicrobiales</taxon>
        <taxon>Methanomicrobiaceae</taxon>
        <taxon>Methanomicrobium</taxon>
    </lineage>
</organism>
<evidence type="ECO:0000313" key="5">
    <source>
        <dbReference type="EMBL" id="WFN36436.1"/>
    </source>
</evidence>
<dbReference type="InterPro" id="IPR004089">
    <property type="entry name" value="MCPsignal_dom"/>
</dbReference>
<reference evidence="5" key="1">
    <citation type="submission" date="2022-01" db="EMBL/GenBank/DDBJ databases">
        <title>Complete genome of Methanomicrobium antiquum DSM 21220.</title>
        <authorList>
            <person name="Chen S.-C."/>
            <person name="You Y.-T."/>
            <person name="Zhou Y.-Z."/>
            <person name="Lai M.-C."/>
        </authorList>
    </citation>
    <scope>NUCLEOTIDE SEQUENCE</scope>
    <source>
        <strain evidence="5">DSM 21220</strain>
    </source>
</reference>
<dbReference type="AlphaFoldDB" id="A0AAF0FR28"/>
<dbReference type="Pfam" id="PF18947">
    <property type="entry name" value="HAMP_2"/>
    <property type="match status" value="1"/>
</dbReference>
<dbReference type="Gene3D" id="1.20.120.1530">
    <property type="match status" value="1"/>
</dbReference>
<evidence type="ECO:0000259" key="4">
    <source>
        <dbReference type="PROSITE" id="PS50111"/>
    </source>
</evidence>
<sequence>MSDIERIEKILLAMNSGDKIPEMNPSEFGPDFQRIVREINTLSEGFGGIVECTEILSAMTFNDYTRKVTGDYSGAPKVLAETINTVQDRLITLQHVAEDMSEGDFKNLEKFRAIGDGAGRRSENDKIVPAFIKMMEAISNVSAEIEILGHNAADGNISYRSDPSLHSGEYKDIVEAVNTAIDAFVIPMKESINVCQKYADADFTARFSEKIIVKGDFVTFKNAVNNIGESVSANLSETGKVTEQVVSNSNEVAKGTDEVAKATEGVANASQKTADLTKSLLVSIDDITRQISDLSASNEEIASTSQEVYNAASHVVDVGKETQELANVTNRKMGDVEKIASKSVEEIQGLTVQVKEVGKIVKLINDIAGQINLLALNAAIEAARAGEHGRGFAVVAGEVKNLAAEARAATDSIEKVVSAVQSGSENTAKAIMLANNEIVDGVESVNKTLEALNVIIKNAGQVTHDIGEITKAIEDQAQIANNVVNSAEKGNVMTKDVQNEAESLAALAEESSASVEEIGSAVNEVNELIKRLEKANSRFKY</sequence>